<organism evidence="2">
    <name type="scientific">Klosneuvirus KNV1</name>
    <dbReference type="NCBI Taxonomy" id="1977640"/>
    <lineage>
        <taxon>Viruses</taxon>
        <taxon>Varidnaviria</taxon>
        <taxon>Bamfordvirae</taxon>
        <taxon>Nucleocytoviricota</taxon>
        <taxon>Megaviricetes</taxon>
        <taxon>Imitervirales</taxon>
        <taxon>Mimiviridae</taxon>
        <taxon>Klosneuvirinae</taxon>
        <taxon>Klosneuvirus</taxon>
    </lineage>
</organism>
<feature type="region of interest" description="Disordered" evidence="1">
    <location>
        <begin position="1"/>
        <end position="79"/>
    </location>
</feature>
<protein>
    <submittedName>
        <fullName evidence="2">Uncharacterized protein</fullName>
    </submittedName>
</protein>
<name>A0A1V0SLJ9_9VIRU</name>
<accession>A0A1V0SLJ9</accession>
<dbReference type="EMBL" id="KY684115">
    <property type="protein sequence ID" value="ARF12592.1"/>
    <property type="molecule type" value="Genomic_DNA"/>
</dbReference>
<reference evidence="2" key="1">
    <citation type="journal article" date="2017" name="Science">
        <title>Giant viruses with an expanded complement of translation system components.</title>
        <authorList>
            <person name="Schulz F."/>
            <person name="Yutin N."/>
            <person name="Ivanova N.N."/>
            <person name="Ortega D.R."/>
            <person name="Lee T.K."/>
            <person name="Vierheilig J."/>
            <person name="Daims H."/>
            <person name="Horn M."/>
            <person name="Wagner M."/>
            <person name="Jensen G.J."/>
            <person name="Kyrpides N.C."/>
            <person name="Koonin E.V."/>
            <person name="Woyke T."/>
        </authorList>
    </citation>
    <scope>NUCLEOTIDE SEQUENCE</scope>
    <source>
        <strain evidence="2">KNV1</strain>
    </source>
</reference>
<evidence type="ECO:0000256" key="1">
    <source>
        <dbReference type="SAM" id="MobiDB-lite"/>
    </source>
</evidence>
<evidence type="ECO:0000313" key="2">
    <source>
        <dbReference type="EMBL" id="ARF12592.1"/>
    </source>
</evidence>
<feature type="compositionally biased region" description="Polar residues" evidence="1">
    <location>
        <begin position="1"/>
        <end position="25"/>
    </location>
</feature>
<feature type="compositionally biased region" description="Basic and acidic residues" evidence="1">
    <location>
        <begin position="27"/>
        <end position="47"/>
    </location>
</feature>
<gene>
    <name evidence="2" type="ORF">Klosneuvirus_8_16</name>
</gene>
<sequence length="198" mass="22545">MIQAKEVTSNALVKNTIRTPKQTNVDAPKKESKKQTNVDAPKKESKKQTNVNTPKKKPTKNNDITPAKKSTKNITTQKQISKENEIRKVIDSTIQELQAKNVTKVYGGQTEDLEVREKQHKKESYKFRGMRVIDVGITKNPNVANRCETYLINQLDKFFGKSKCINDYNDDGKIRQSGGVGSNHQEGDIHHLYIMYKP</sequence>
<proteinExistence type="predicted"/>